<feature type="region of interest" description="Disordered" evidence="1">
    <location>
        <begin position="101"/>
        <end position="124"/>
    </location>
</feature>
<feature type="compositionally biased region" description="Basic residues" evidence="1">
    <location>
        <begin position="107"/>
        <end position="124"/>
    </location>
</feature>
<accession>A0A2G8XNH6</accession>
<evidence type="ECO:0000313" key="2">
    <source>
        <dbReference type="EMBL" id="PIL96572.1"/>
    </source>
</evidence>
<proteinExistence type="predicted"/>
<protein>
    <submittedName>
        <fullName evidence="2">Uncharacterized protein</fullName>
    </submittedName>
</protein>
<sequence length="124" mass="13912">MEVKCGEREPQIADLASEAEKKVQHVLAGLPLPGHNVSDPVIPVVLRVSMRPMRLVRFTRIHEARPLSPARFIMPMRFIGPVTPVVDATPVCMVIKVTPTPFPTRRPSFHHSRLKSKPIASPRR</sequence>
<name>A0A2G8XNH6_TOXGO</name>
<dbReference type="VEuPathDB" id="ToxoDB:TGCOUG_215955"/>
<reference evidence="2 3" key="1">
    <citation type="journal article" date="2016" name="Nat. Commun.">
        <title>Local admixture of amplified and diversified secreted pathogenesis determinants shapes mosaic Toxoplasma gondii genomes.</title>
        <authorList>
            <person name="Lorenzi H."/>
            <person name="Khan A."/>
            <person name="Behnke M.S."/>
            <person name="Namasivayam S."/>
            <person name="Swapna L.S."/>
            <person name="Hadjithomas M."/>
            <person name="Karamycheva S."/>
            <person name="Pinney D."/>
            <person name="Brunk B.P."/>
            <person name="Ajioka J.W."/>
            <person name="Ajzenberg D."/>
            <person name="Boothroyd J.C."/>
            <person name="Boyle J.P."/>
            <person name="Darde M.L."/>
            <person name="Diaz-Miranda M.A."/>
            <person name="Dubey J.P."/>
            <person name="Fritz H.M."/>
            <person name="Gennari S.M."/>
            <person name="Gregory B.D."/>
            <person name="Kim K."/>
            <person name="Saeij J.P."/>
            <person name="Su C."/>
            <person name="White M.W."/>
            <person name="Zhu X.Q."/>
            <person name="Howe D.K."/>
            <person name="Rosenthal B.M."/>
            <person name="Grigg M.E."/>
            <person name="Parkinson J."/>
            <person name="Liu L."/>
            <person name="Kissinger J.C."/>
            <person name="Roos D.S."/>
            <person name="Sibley L.D."/>
        </authorList>
    </citation>
    <scope>NUCLEOTIDE SEQUENCE [LARGE SCALE GENOMIC DNA]</scope>
    <source>
        <strain evidence="2 3">COUG</strain>
    </source>
</reference>
<organism evidence="2 3">
    <name type="scientific">Toxoplasma gondii COUG</name>
    <dbReference type="NCBI Taxonomy" id="1074873"/>
    <lineage>
        <taxon>Eukaryota</taxon>
        <taxon>Sar</taxon>
        <taxon>Alveolata</taxon>
        <taxon>Apicomplexa</taxon>
        <taxon>Conoidasida</taxon>
        <taxon>Coccidia</taxon>
        <taxon>Eucoccidiorida</taxon>
        <taxon>Eimeriorina</taxon>
        <taxon>Sarcocystidae</taxon>
        <taxon>Toxoplasma</taxon>
    </lineage>
</organism>
<dbReference type="AlphaFoldDB" id="A0A2G8XNH6"/>
<dbReference type="EMBL" id="AGQR02003525">
    <property type="protein sequence ID" value="PIL96572.1"/>
    <property type="molecule type" value="Genomic_DNA"/>
</dbReference>
<evidence type="ECO:0000313" key="3">
    <source>
        <dbReference type="Proteomes" id="UP000236343"/>
    </source>
</evidence>
<evidence type="ECO:0000256" key="1">
    <source>
        <dbReference type="SAM" id="MobiDB-lite"/>
    </source>
</evidence>
<gene>
    <name evidence="2" type="ORF">TGCOUG_215955</name>
</gene>
<comment type="caution">
    <text evidence="2">The sequence shown here is derived from an EMBL/GenBank/DDBJ whole genome shotgun (WGS) entry which is preliminary data.</text>
</comment>
<dbReference type="Proteomes" id="UP000236343">
    <property type="component" value="Unassembled WGS sequence"/>
</dbReference>